<dbReference type="Proteomes" id="UP000326924">
    <property type="component" value="Unassembled WGS sequence"/>
</dbReference>
<dbReference type="EMBL" id="VXIS01000047">
    <property type="protein sequence ID" value="KAA8910295.1"/>
    <property type="molecule type" value="Genomic_DNA"/>
</dbReference>
<evidence type="ECO:0000313" key="3">
    <source>
        <dbReference type="Proteomes" id="UP000326924"/>
    </source>
</evidence>
<organism evidence="2 3">
    <name type="scientific">Sphaerosporella brunnea</name>
    <dbReference type="NCBI Taxonomy" id="1250544"/>
    <lineage>
        <taxon>Eukaryota</taxon>
        <taxon>Fungi</taxon>
        <taxon>Dikarya</taxon>
        <taxon>Ascomycota</taxon>
        <taxon>Pezizomycotina</taxon>
        <taxon>Pezizomycetes</taxon>
        <taxon>Pezizales</taxon>
        <taxon>Pyronemataceae</taxon>
        <taxon>Sphaerosporella</taxon>
    </lineage>
</organism>
<feature type="non-terminal residue" evidence="2">
    <location>
        <position position="253"/>
    </location>
</feature>
<evidence type="ECO:0000256" key="1">
    <source>
        <dbReference type="SAM" id="MobiDB-lite"/>
    </source>
</evidence>
<accession>A0A5J5F3P1</accession>
<dbReference type="OrthoDB" id="4367324at2759"/>
<evidence type="ECO:0000313" key="2">
    <source>
        <dbReference type="EMBL" id="KAA8910295.1"/>
    </source>
</evidence>
<proteinExistence type="predicted"/>
<gene>
    <name evidence="2" type="ORF">FN846DRAFT_775354</name>
</gene>
<name>A0A5J5F3P1_9PEZI</name>
<dbReference type="InParanoid" id="A0A5J5F3P1"/>
<dbReference type="AlphaFoldDB" id="A0A5J5F3P1"/>
<feature type="region of interest" description="Disordered" evidence="1">
    <location>
        <begin position="1"/>
        <end position="23"/>
    </location>
</feature>
<protein>
    <submittedName>
        <fullName evidence="2">Uncharacterized protein</fullName>
    </submittedName>
</protein>
<reference evidence="2 3" key="1">
    <citation type="submission" date="2019-09" db="EMBL/GenBank/DDBJ databases">
        <title>Draft genome of the ectomycorrhizal ascomycete Sphaerosporella brunnea.</title>
        <authorList>
            <consortium name="DOE Joint Genome Institute"/>
            <person name="Benucci G.M."/>
            <person name="Marozzi G."/>
            <person name="Antonielli L."/>
            <person name="Sanchez S."/>
            <person name="Marco P."/>
            <person name="Wang X."/>
            <person name="Falini L.B."/>
            <person name="Barry K."/>
            <person name="Haridas S."/>
            <person name="Lipzen A."/>
            <person name="Labutti K."/>
            <person name="Grigoriev I.V."/>
            <person name="Murat C."/>
            <person name="Martin F."/>
            <person name="Albertini E."/>
            <person name="Donnini D."/>
            <person name="Bonito G."/>
        </authorList>
    </citation>
    <scope>NUCLEOTIDE SEQUENCE [LARGE SCALE GENOMIC DNA]</scope>
    <source>
        <strain evidence="2 3">Sb_GMNB300</strain>
    </source>
</reference>
<keyword evidence="3" id="KW-1185">Reference proteome</keyword>
<sequence>MADSEKSAPTPKTPVKSRLEVRSRNPNHLPSLYEYLATFAPEAAWLSDDVTPGPNTRHESYRYSDIVYPVQPWAEFTLSACETRFRELLHDAVVTADAVFVTPQKGDESKAVASERGVGDYVNRTLSVQLNRAADRVGVAFPGKAIRLVGDYKVSWKWRSEWRHARPMTPKDIEYRQALSQVHCYMRRHQCRWGYIVTDREFVAVERDERKRGLLRVAEAVPWERRPGEPWGVAFASWFLHALAAQAHAWPLP</sequence>
<comment type="caution">
    <text evidence="2">The sequence shown here is derived from an EMBL/GenBank/DDBJ whole genome shotgun (WGS) entry which is preliminary data.</text>
</comment>